<gene>
    <name evidence="1" type="ORF">ACFSQ6_12805</name>
</gene>
<reference evidence="2" key="1">
    <citation type="journal article" date="2019" name="Int. J. Syst. Evol. Microbiol.">
        <title>The Global Catalogue of Microorganisms (GCM) 10K type strain sequencing project: providing services to taxonomists for standard genome sequencing and annotation.</title>
        <authorList>
            <consortium name="The Broad Institute Genomics Platform"/>
            <consortium name="The Broad Institute Genome Sequencing Center for Infectious Disease"/>
            <person name="Wu L."/>
            <person name="Ma J."/>
        </authorList>
    </citation>
    <scope>NUCLEOTIDE SEQUENCE [LARGE SCALE GENOMIC DNA]</scope>
    <source>
        <strain evidence="2">KCTC 42247</strain>
    </source>
</reference>
<organism evidence="1 2">
    <name type="scientific">Sphingobacterium populi</name>
    <dbReference type="NCBI Taxonomy" id="1812824"/>
    <lineage>
        <taxon>Bacteria</taxon>
        <taxon>Pseudomonadati</taxon>
        <taxon>Bacteroidota</taxon>
        <taxon>Sphingobacteriia</taxon>
        <taxon>Sphingobacteriales</taxon>
        <taxon>Sphingobacteriaceae</taxon>
        <taxon>Sphingobacterium</taxon>
    </lineage>
</organism>
<accession>A0ABW5UG47</accession>
<dbReference type="EMBL" id="JBHUMB010000014">
    <property type="protein sequence ID" value="MFD2744270.1"/>
    <property type="molecule type" value="Genomic_DNA"/>
</dbReference>
<dbReference type="RefSeq" id="WP_156472379.1">
    <property type="nucleotide sequence ID" value="NZ_JBHUMB010000014.1"/>
</dbReference>
<keyword evidence="2" id="KW-1185">Reference proteome</keyword>
<sequence length="86" mass="10017">MWSIIGKMVLFTLSIFLVFIFWMSPRLGGLIAIGKDKIDSIIYRLTFDYDTPATVKLQYSDVSQNKDYIYLQERYNLDSIVLPTIV</sequence>
<evidence type="ECO:0000313" key="1">
    <source>
        <dbReference type="EMBL" id="MFD2744270.1"/>
    </source>
</evidence>
<dbReference type="Proteomes" id="UP001597418">
    <property type="component" value="Unassembled WGS sequence"/>
</dbReference>
<name>A0ABW5UG47_9SPHI</name>
<evidence type="ECO:0000313" key="2">
    <source>
        <dbReference type="Proteomes" id="UP001597418"/>
    </source>
</evidence>
<proteinExistence type="predicted"/>
<comment type="caution">
    <text evidence="1">The sequence shown here is derived from an EMBL/GenBank/DDBJ whole genome shotgun (WGS) entry which is preliminary data.</text>
</comment>
<protein>
    <submittedName>
        <fullName evidence="1">Uncharacterized protein</fullName>
    </submittedName>
</protein>